<evidence type="ECO:0000313" key="7">
    <source>
        <dbReference type="Proteomes" id="UP000032066"/>
    </source>
</evidence>
<keyword evidence="1" id="KW-0805">Transcription regulation</keyword>
<dbReference type="AlphaFoldDB" id="A0A0D0PXW0"/>
<dbReference type="STRING" id="2064.TR51_00830"/>
<dbReference type="GO" id="GO:0000976">
    <property type="term" value="F:transcription cis-regulatory region binding"/>
    <property type="evidence" value="ECO:0007669"/>
    <property type="project" value="TreeGrafter"/>
</dbReference>
<keyword evidence="2 4" id="KW-0238">DNA-binding</keyword>
<dbReference type="SUPFAM" id="SSF48498">
    <property type="entry name" value="Tetracyclin repressor-like, C-terminal domain"/>
    <property type="match status" value="1"/>
</dbReference>
<dbReference type="InterPro" id="IPR050109">
    <property type="entry name" value="HTH-type_TetR-like_transc_reg"/>
</dbReference>
<dbReference type="PATRIC" id="fig|2064.6.peg.185"/>
<feature type="DNA-binding region" description="H-T-H motif" evidence="4">
    <location>
        <begin position="38"/>
        <end position="57"/>
    </location>
</feature>
<dbReference type="InterPro" id="IPR001647">
    <property type="entry name" value="HTH_TetR"/>
</dbReference>
<dbReference type="Pfam" id="PF02909">
    <property type="entry name" value="TetR_C_1"/>
    <property type="match status" value="1"/>
</dbReference>
<dbReference type="InterPro" id="IPR009057">
    <property type="entry name" value="Homeodomain-like_sf"/>
</dbReference>
<evidence type="ECO:0000256" key="4">
    <source>
        <dbReference type="PROSITE-ProRule" id="PRU00335"/>
    </source>
</evidence>
<dbReference type="GO" id="GO:0045892">
    <property type="term" value="P:negative regulation of DNA-templated transcription"/>
    <property type="evidence" value="ECO:0007669"/>
    <property type="project" value="InterPro"/>
</dbReference>
<dbReference type="Pfam" id="PF00440">
    <property type="entry name" value="TetR_N"/>
    <property type="match status" value="1"/>
</dbReference>
<dbReference type="PROSITE" id="PS50977">
    <property type="entry name" value="HTH_TETR_2"/>
    <property type="match status" value="1"/>
</dbReference>
<dbReference type="EMBL" id="JXZB01000001">
    <property type="protein sequence ID" value="KIQ67209.1"/>
    <property type="molecule type" value="Genomic_DNA"/>
</dbReference>
<dbReference type="GO" id="GO:0003700">
    <property type="term" value="F:DNA-binding transcription factor activity"/>
    <property type="evidence" value="ECO:0007669"/>
    <property type="project" value="TreeGrafter"/>
</dbReference>
<gene>
    <name evidence="6" type="ORF">TR51_00830</name>
</gene>
<comment type="caution">
    <text evidence="6">The sequence shown here is derived from an EMBL/GenBank/DDBJ whole genome shotgun (WGS) entry which is preliminary data.</text>
</comment>
<accession>A0A0D0PXW0</accession>
<evidence type="ECO:0000256" key="2">
    <source>
        <dbReference type="ARBA" id="ARBA00023125"/>
    </source>
</evidence>
<name>A0A0D0PXW0_KITGR</name>
<dbReference type="PANTHER" id="PTHR30055">
    <property type="entry name" value="HTH-TYPE TRANSCRIPTIONAL REGULATOR RUTR"/>
    <property type="match status" value="1"/>
</dbReference>
<proteinExistence type="predicted"/>
<evidence type="ECO:0000259" key="5">
    <source>
        <dbReference type="PROSITE" id="PS50977"/>
    </source>
</evidence>
<protein>
    <submittedName>
        <fullName evidence="6">TetR family transcriptional regulator</fullName>
    </submittedName>
</protein>
<dbReference type="PANTHER" id="PTHR30055:SF151">
    <property type="entry name" value="TRANSCRIPTIONAL REGULATORY PROTEIN"/>
    <property type="match status" value="1"/>
</dbReference>
<dbReference type="InterPro" id="IPR004111">
    <property type="entry name" value="Repressor_TetR_C"/>
</dbReference>
<organism evidence="6 7">
    <name type="scientific">Kitasatospora griseola</name>
    <name type="common">Streptomyces griseolosporeus</name>
    <dbReference type="NCBI Taxonomy" id="2064"/>
    <lineage>
        <taxon>Bacteria</taxon>
        <taxon>Bacillati</taxon>
        <taxon>Actinomycetota</taxon>
        <taxon>Actinomycetes</taxon>
        <taxon>Kitasatosporales</taxon>
        <taxon>Streptomycetaceae</taxon>
        <taxon>Kitasatospora</taxon>
    </lineage>
</organism>
<dbReference type="Gene3D" id="1.10.357.10">
    <property type="entry name" value="Tetracycline Repressor, domain 2"/>
    <property type="match status" value="1"/>
</dbReference>
<keyword evidence="3" id="KW-0804">Transcription</keyword>
<sequence>MWARPEPPARRTPHPLSRELIVGAALELADADGLEGVSIRRVAAALEVGPMRLYGYVDTKDELLDLMADAVYAEIVPPAAHLSPDWRAGLRLIAGLTRRAALRHEWFPELLGGRPHLGPHALAALEARLSVLSTVPNLAGRPAALRRAAAAFHAYLVGALRTELAERQADRVEGRSEEQWRDAMSPYLRRVLDEGRHPHLAELVVEGEHPTPGAEFEAGLEIVLDGIAAQVS</sequence>
<dbReference type="Gene3D" id="1.10.10.60">
    <property type="entry name" value="Homeodomain-like"/>
    <property type="match status" value="1"/>
</dbReference>
<evidence type="ECO:0000313" key="6">
    <source>
        <dbReference type="EMBL" id="KIQ67209.1"/>
    </source>
</evidence>
<dbReference type="InterPro" id="IPR036271">
    <property type="entry name" value="Tet_transcr_reg_TetR-rel_C_sf"/>
</dbReference>
<evidence type="ECO:0000256" key="3">
    <source>
        <dbReference type="ARBA" id="ARBA00023163"/>
    </source>
</evidence>
<dbReference type="Proteomes" id="UP000032066">
    <property type="component" value="Unassembled WGS sequence"/>
</dbReference>
<evidence type="ECO:0000256" key="1">
    <source>
        <dbReference type="ARBA" id="ARBA00023015"/>
    </source>
</evidence>
<reference evidence="6 7" key="1">
    <citation type="submission" date="2015-02" db="EMBL/GenBank/DDBJ databases">
        <title>Draft genome sequence of Kitasatospora griseola MF730-N6, a bafilomycin, terpentecin and satosporin producer.</title>
        <authorList>
            <person name="Arens J.C."/>
            <person name="Haltli B."/>
            <person name="Kerr R.G."/>
        </authorList>
    </citation>
    <scope>NUCLEOTIDE SEQUENCE [LARGE SCALE GENOMIC DNA]</scope>
    <source>
        <strain evidence="6 7">MF730-N6</strain>
    </source>
</reference>
<feature type="domain" description="HTH tetR-type" evidence="5">
    <location>
        <begin position="15"/>
        <end position="75"/>
    </location>
</feature>
<keyword evidence="7" id="KW-1185">Reference proteome</keyword>
<dbReference type="SUPFAM" id="SSF46689">
    <property type="entry name" value="Homeodomain-like"/>
    <property type="match status" value="1"/>
</dbReference>